<feature type="compositionally biased region" description="Polar residues" evidence="1">
    <location>
        <begin position="395"/>
        <end position="412"/>
    </location>
</feature>
<dbReference type="Pfam" id="PF13254">
    <property type="entry name" value="DUF4045"/>
    <property type="match status" value="1"/>
</dbReference>
<dbReference type="InterPro" id="IPR057226">
    <property type="entry name" value="DUF7904"/>
</dbReference>
<feature type="compositionally biased region" description="Basic and acidic residues" evidence="1">
    <location>
        <begin position="752"/>
        <end position="768"/>
    </location>
</feature>
<feature type="compositionally biased region" description="Polar residues" evidence="1">
    <location>
        <begin position="345"/>
        <end position="375"/>
    </location>
</feature>
<dbReference type="OrthoDB" id="6375767at2759"/>
<feature type="compositionally biased region" description="Low complexity" evidence="1">
    <location>
        <begin position="804"/>
        <end position="817"/>
    </location>
</feature>
<feature type="compositionally biased region" description="Polar residues" evidence="1">
    <location>
        <begin position="923"/>
        <end position="944"/>
    </location>
</feature>
<feature type="region of interest" description="Disordered" evidence="1">
    <location>
        <begin position="742"/>
        <end position="1185"/>
    </location>
</feature>
<feature type="compositionally biased region" description="Polar residues" evidence="1">
    <location>
        <begin position="313"/>
        <end position="325"/>
    </location>
</feature>
<feature type="compositionally biased region" description="Polar residues" evidence="1">
    <location>
        <begin position="218"/>
        <end position="237"/>
    </location>
</feature>
<proteinExistence type="predicted"/>
<dbReference type="InterPro" id="IPR007122">
    <property type="entry name" value="Villin/Gelsolin"/>
</dbReference>
<dbReference type="PANTHER" id="PTHR11977:SF133">
    <property type="entry name" value="DUF4045 DOMAIN-CONTAINING PROTEIN"/>
    <property type="match status" value="1"/>
</dbReference>
<feature type="region of interest" description="Disordered" evidence="1">
    <location>
        <begin position="83"/>
        <end position="108"/>
    </location>
</feature>
<feature type="domain" description="DUF7904" evidence="3">
    <location>
        <begin position="1233"/>
        <end position="1332"/>
    </location>
</feature>
<feature type="domain" description="DUF4045" evidence="2">
    <location>
        <begin position="51"/>
        <end position="768"/>
    </location>
</feature>
<organism evidence="4 5">
    <name type="scientific">Coccidioides immitis RMSCC 3703</name>
    <dbReference type="NCBI Taxonomy" id="454286"/>
    <lineage>
        <taxon>Eukaryota</taxon>
        <taxon>Fungi</taxon>
        <taxon>Dikarya</taxon>
        <taxon>Ascomycota</taxon>
        <taxon>Pezizomycotina</taxon>
        <taxon>Eurotiomycetes</taxon>
        <taxon>Eurotiomycetidae</taxon>
        <taxon>Onygenales</taxon>
        <taxon>Onygenaceae</taxon>
        <taxon>Coccidioides</taxon>
    </lineage>
</organism>
<feature type="compositionally biased region" description="Basic and acidic residues" evidence="1">
    <location>
        <begin position="869"/>
        <end position="879"/>
    </location>
</feature>
<feature type="compositionally biased region" description="Polar residues" evidence="1">
    <location>
        <begin position="157"/>
        <end position="172"/>
    </location>
</feature>
<feature type="region of interest" description="Disordered" evidence="1">
    <location>
        <begin position="291"/>
        <end position="689"/>
    </location>
</feature>
<dbReference type="SUPFAM" id="SSF55753">
    <property type="entry name" value="Actin depolymerizing proteins"/>
    <property type="match status" value="3"/>
</dbReference>
<dbReference type="STRING" id="454286.A0A0J8QI04"/>
<feature type="compositionally biased region" description="Polar residues" evidence="1">
    <location>
        <begin position="828"/>
        <end position="849"/>
    </location>
</feature>
<feature type="compositionally biased region" description="Basic and acidic residues" evidence="1">
    <location>
        <begin position="538"/>
        <end position="565"/>
    </location>
</feature>
<dbReference type="GO" id="GO:0005737">
    <property type="term" value="C:cytoplasm"/>
    <property type="evidence" value="ECO:0007669"/>
    <property type="project" value="TreeGrafter"/>
</dbReference>
<feature type="compositionally biased region" description="Basic and acidic residues" evidence="1">
    <location>
        <begin position="696"/>
        <end position="710"/>
    </location>
</feature>
<feature type="compositionally biased region" description="Basic and acidic residues" evidence="1">
    <location>
        <begin position="573"/>
        <end position="584"/>
    </location>
</feature>
<reference evidence="5" key="1">
    <citation type="journal article" date="2010" name="Genome Res.">
        <title>Population genomic sequencing of Coccidioides fungi reveals recent hybridization and transposon control.</title>
        <authorList>
            <person name="Neafsey D.E."/>
            <person name="Barker B.M."/>
            <person name="Sharpton T.J."/>
            <person name="Stajich J.E."/>
            <person name="Park D.J."/>
            <person name="Whiston E."/>
            <person name="Hung C.-Y."/>
            <person name="McMahan C."/>
            <person name="White J."/>
            <person name="Sykes S."/>
            <person name="Heiman D."/>
            <person name="Young S."/>
            <person name="Zeng Q."/>
            <person name="Abouelleil A."/>
            <person name="Aftuck L."/>
            <person name="Bessette D."/>
            <person name="Brown A."/>
            <person name="FitzGerald M."/>
            <person name="Lui A."/>
            <person name="Macdonald J.P."/>
            <person name="Priest M."/>
            <person name="Orbach M.J."/>
            <person name="Galgiani J.N."/>
            <person name="Kirkland T.N."/>
            <person name="Cole G.T."/>
            <person name="Birren B.W."/>
            <person name="Henn M.R."/>
            <person name="Taylor J.W."/>
            <person name="Rounsley S.D."/>
        </authorList>
    </citation>
    <scope>NUCLEOTIDE SEQUENCE [LARGE SCALE GENOMIC DNA]</scope>
    <source>
        <strain evidence="5">RMSCC 3703</strain>
    </source>
</reference>
<feature type="compositionally biased region" description="Polar residues" evidence="1">
    <location>
        <begin position="1005"/>
        <end position="1044"/>
    </location>
</feature>
<evidence type="ECO:0000256" key="1">
    <source>
        <dbReference type="SAM" id="MobiDB-lite"/>
    </source>
</evidence>
<dbReference type="PANTHER" id="PTHR11977">
    <property type="entry name" value="VILLIN"/>
    <property type="match status" value="1"/>
</dbReference>
<feature type="compositionally biased region" description="Polar residues" evidence="1">
    <location>
        <begin position="422"/>
        <end position="448"/>
    </location>
</feature>
<gene>
    <name evidence="4" type="ORF">CISG_00375</name>
</gene>
<dbReference type="EMBL" id="DS268118">
    <property type="protein sequence ID" value="KMU72066.1"/>
    <property type="molecule type" value="Genomic_DNA"/>
</dbReference>
<feature type="compositionally biased region" description="Low complexity" evidence="1">
    <location>
        <begin position="478"/>
        <end position="495"/>
    </location>
</feature>
<dbReference type="InterPro" id="IPR029006">
    <property type="entry name" value="ADF-H/Gelsolin-like_dom_sf"/>
</dbReference>
<dbReference type="Gene3D" id="3.40.20.10">
    <property type="entry name" value="Severin"/>
    <property type="match status" value="3"/>
</dbReference>
<dbReference type="Proteomes" id="UP000054559">
    <property type="component" value="Unassembled WGS sequence"/>
</dbReference>
<sequence length="1597" mass="174477">MLSRLLGVGGISLCKAGRWLGWTVNSDVSTRPITGPKLFPTDWALKVRRMVNDFLVRIRELGEKRDKEDEERTRKLEEEILQGRREREARRAERARSISPTKDSPPILGSLIQRESLLSASTSSQSIVPPVELLPTTKSLDLDLISRDTAPDGVDTDINNQIDGDSKGNTENYPPPSSRSRAMSWRQRLLSRDIEPLTSLKFLGDLTPITPEKADRGTSATESDSTMSREQIAQSLGSKDPSWFKQTSDRGIGSQAYRRAPNASLSELQLSGGTIKLPGLSKESPIALEASYDNGEKSRSPSRARSVYGGSSFGNRYSSVSASGTSGLGSPVPLSSTHRLDGRPPSSSGDNQTPDRVTMSPSQSRLASDRPSSPTKGLGGFVQSAMMKRSDSVSKRWSAQPGSNTFRNSFISTRGDLPGSRASFQSSKLQATSTAQEPISRPGSSHSEATVVRHSSDENPAPNTENEAPKDGTTPSNRIGRSSFSYSGSRPGSVSTPDDLPITPSKTMDPKRWSPTKASWLESALNKPEFPRLKTPKTPHDPEWKKDFTHKLRSSRDIGRSDKSQDSYAEPTMGREKLGDRDPGMIEALKSSDSHTTSPGKVHPAGSETPFETTSSSIVEDTTKDKPQSQYPAIPPESQELELKIREASRGNTPVVSPIARSPNSPIEKVPSSLGTSNPPGPRPPVNDFRANLRRREAPIEKPSNDEPEFKSVFGKLRRTETKNYVAPNELKENILKGKAALNATGGPRKTPRVDEFKDSILKQKEAMKVGGGSIRRTTNDDRRLPGAPQSPIPEAIARRSALNRSDSTRSNISTSSGIPLTPKPFQSKFSHSNTESEPSLRSGQTSPVKQPEKEHAPEQLPVASIPDPSRKIPEDAQIKTHSPLPSSPAPRPRSETVKSKLADRLNPALAGILARGPPSETKPASANSVDIYSTRCSQESSAAPLTHMTKSRAKGPKRRLPQKVKAERSQSTPQADDPFPPGMKLDDYPTDISLTKSMPGFTEQLGSLNINGQETAMPSSRVDSLNSLPKSNNLHSDLSSKNLAVSKPELLPSTTSSEPKEPARLISKPSPLSINTEPKDNPRAVSNYPASPLGSSQSPIIPKKPRLYERSSAHDIKQPSHLSTASGEEAGDSQVTGLKSHPSRDGISSYIGKRVVSPPVPPKPSSINTAQSNSQGLVSSNSPFPQTPEAARLFSTFFDVAPSAKHKVDIDPSAILSSNSVPSPKTKTLRRQIWEFGNDGKRRDLPANQEYILFEQSMYLCIHTFETANGSRTTQTHLWCGDGISEGTIEDAQLFARKLARENNSKLEILRQGKETANFIQALGGIILTRRGSSSRADSPALYMLCGRRHLGQIAFDEVDMTRQSLCSGYPFILSAKFGNLYLWKGRGSTADELGCARLIGMDLGLTGEIEEITEGEEPSSFFDYFPNSHVDRTYPSADHWRFKANNEKFCSRLFRIDHGLGQGFGAAFWNRRGANSPVTRPNDTVQSIEPFCQRDLDSGHIYVLDAFFEIYVIVGGQAFSRSAEFASALVFAQEYGFLAVSEQDRPFLPKSYVVLNGLTEECKRAFRKWDDRLDGFSNGQPVRVLPLNAAIEAIR</sequence>
<feature type="compositionally biased region" description="Polar residues" evidence="1">
    <location>
        <begin position="610"/>
        <end position="620"/>
    </location>
</feature>
<evidence type="ECO:0000313" key="5">
    <source>
        <dbReference type="Proteomes" id="UP000054559"/>
    </source>
</evidence>
<feature type="compositionally biased region" description="Basic residues" evidence="1">
    <location>
        <begin position="950"/>
        <end position="963"/>
    </location>
</feature>
<dbReference type="GO" id="GO:0015629">
    <property type="term" value="C:actin cytoskeleton"/>
    <property type="evidence" value="ECO:0007669"/>
    <property type="project" value="TreeGrafter"/>
</dbReference>
<feature type="region of interest" description="Disordered" evidence="1">
    <location>
        <begin position="696"/>
        <end position="715"/>
    </location>
</feature>
<feature type="compositionally biased region" description="Basic and acidic residues" evidence="1">
    <location>
        <begin position="893"/>
        <end position="904"/>
    </location>
</feature>
<feature type="region of interest" description="Disordered" evidence="1">
    <location>
        <begin position="148"/>
        <end position="182"/>
    </location>
</feature>
<dbReference type="GO" id="GO:0051014">
    <property type="term" value="P:actin filament severing"/>
    <property type="evidence" value="ECO:0007669"/>
    <property type="project" value="TreeGrafter"/>
</dbReference>
<feature type="compositionally biased region" description="Basic and acidic residues" evidence="1">
    <location>
        <begin position="1107"/>
        <end position="1119"/>
    </location>
</feature>
<feature type="compositionally biased region" description="Polar residues" evidence="1">
    <location>
        <begin position="1168"/>
        <end position="1185"/>
    </location>
</feature>
<name>A0A0J8QI04_COCIT</name>
<evidence type="ECO:0000313" key="4">
    <source>
        <dbReference type="EMBL" id="KMU72066.1"/>
    </source>
</evidence>
<feature type="compositionally biased region" description="Basic and acidic residues" evidence="1">
    <location>
        <begin position="83"/>
        <end position="96"/>
    </location>
</feature>
<dbReference type="GO" id="GO:0051016">
    <property type="term" value="P:barbed-end actin filament capping"/>
    <property type="evidence" value="ECO:0007669"/>
    <property type="project" value="TreeGrafter"/>
</dbReference>
<dbReference type="GO" id="GO:0051015">
    <property type="term" value="F:actin filament binding"/>
    <property type="evidence" value="ECO:0007669"/>
    <property type="project" value="InterPro"/>
</dbReference>
<evidence type="ECO:0000259" key="3">
    <source>
        <dbReference type="Pfam" id="PF25480"/>
    </source>
</evidence>
<feature type="region of interest" description="Disordered" evidence="1">
    <location>
        <begin position="207"/>
        <end position="252"/>
    </location>
</feature>
<dbReference type="InterPro" id="IPR025118">
    <property type="entry name" value="DUF4045"/>
</dbReference>
<dbReference type="Pfam" id="PF25480">
    <property type="entry name" value="DUF7904"/>
    <property type="match status" value="1"/>
</dbReference>
<dbReference type="SMART" id="SM00262">
    <property type="entry name" value="GEL"/>
    <property type="match status" value="2"/>
</dbReference>
<protein>
    <submittedName>
        <fullName evidence="4">Uncharacterized protein</fullName>
    </submittedName>
</protein>
<accession>A0A0J8QI04</accession>
<evidence type="ECO:0000259" key="2">
    <source>
        <dbReference type="Pfam" id="PF13254"/>
    </source>
</evidence>
<dbReference type="GO" id="GO:0005546">
    <property type="term" value="F:phosphatidylinositol-4,5-bisphosphate binding"/>
    <property type="evidence" value="ECO:0007669"/>
    <property type="project" value="TreeGrafter"/>
</dbReference>
<dbReference type="GO" id="GO:0008154">
    <property type="term" value="P:actin polymerization or depolymerization"/>
    <property type="evidence" value="ECO:0007669"/>
    <property type="project" value="TreeGrafter"/>
</dbReference>